<dbReference type="AlphaFoldDB" id="A0A385SFP1"/>
<sequence>MKSIFAILISLCSLGLFAQSKPTKPAASGDCFKEWYTLFKERGANAVPDGTQDVIITLRSPDYSQCFMGKVDVSGGKLTGRLQVQKMDGSYDEFDKKVSSAYQNSEGVLKEELRDISNGMSASVTLTDGEIIRLFFYKSLADKPKANKKAPPPAALVKN</sequence>
<organism evidence="2 3">
    <name type="scientific">Chryseolinea soli</name>
    <dbReference type="NCBI Taxonomy" id="2321403"/>
    <lineage>
        <taxon>Bacteria</taxon>
        <taxon>Pseudomonadati</taxon>
        <taxon>Bacteroidota</taxon>
        <taxon>Cytophagia</taxon>
        <taxon>Cytophagales</taxon>
        <taxon>Fulvivirgaceae</taxon>
        <taxon>Chryseolinea</taxon>
    </lineage>
</organism>
<feature type="chain" id="PRO_5017321273" description="Lipocalin-like domain-containing protein" evidence="1">
    <location>
        <begin position="19"/>
        <end position="159"/>
    </location>
</feature>
<keyword evidence="3" id="KW-1185">Reference proteome</keyword>
<evidence type="ECO:0000256" key="1">
    <source>
        <dbReference type="SAM" id="SignalP"/>
    </source>
</evidence>
<evidence type="ECO:0000313" key="2">
    <source>
        <dbReference type="EMBL" id="AYB29157.1"/>
    </source>
</evidence>
<evidence type="ECO:0000313" key="3">
    <source>
        <dbReference type="Proteomes" id="UP000266183"/>
    </source>
</evidence>
<protein>
    <recommendedName>
        <fullName evidence="4">Lipocalin-like domain-containing protein</fullName>
    </recommendedName>
</protein>
<proteinExistence type="predicted"/>
<evidence type="ECO:0008006" key="4">
    <source>
        <dbReference type="Google" id="ProtNLM"/>
    </source>
</evidence>
<dbReference type="KEGG" id="chk:D4L85_00520"/>
<feature type="signal peptide" evidence="1">
    <location>
        <begin position="1"/>
        <end position="18"/>
    </location>
</feature>
<reference evidence="3" key="1">
    <citation type="submission" date="2018-09" db="EMBL/GenBank/DDBJ databases">
        <title>Chryseolinea sp. KIS68-18 isolated from soil.</title>
        <authorList>
            <person name="Weon H.-Y."/>
            <person name="Kwon S.-W."/>
            <person name="Lee S.A."/>
        </authorList>
    </citation>
    <scope>NUCLEOTIDE SEQUENCE [LARGE SCALE GENOMIC DNA]</scope>
    <source>
        <strain evidence="3">KIS68-18</strain>
    </source>
</reference>
<dbReference type="OrthoDB" id="823781at2"/>
<accession>A0A385SFP1</accession>
<dbReference type="EMBL" id="CP032382">
    <property type="protein sequence ID" value="AYB29157.1"/>
    <property type="molecule type" value="Genomic_DNA"/>
</dbReference>
<name>A0A385SFP1_9BACT</name>
<keyword evidence="1" id="KW-0732">Signal</keyword>
<dbReference type="RefSeq" id="WP_119752480.1">
    <property type="nucleotide sequence ID" value="NZ_CP032382.1"/>
</dbReference>
<dbReference type="Proteomes" id="UP000266183">
    <property type="component" value="Chromosome"/>
</dbReference>
<gene>
    <name evidence="2" type="ORF">D4L85_00520</name>
</gene>